<dbReference type="PRINTS" id="PR00906">
    <property type="entry name" value="SECA"/>
</dbReference>
<dbReference type="Pfam" id="PF07516">
    <property type="entry name" value="SecA_SW"/>
    <property type="match status" value="1"/>
</dbReference>
<evidence type="ECO:0000256" key="12">
    <source>
        <dbReference type="ARBA" id="ARBA00022967"/>
    </source>
</evidence>
<evidence type="ECO:0000259" key="19">
    <source>
        <dbReference type="PROSITE" id="PS51194"/>
    </source>
</evidence>
<dbReference type="GO" id="GO:0005886">
    <property type="term" value="C:plasma membrane"/>
    <property type="evidence" value="ECO:0007669"/>
    <property type="project" value="UniProtKB-SubCell"/>
</dbReference>
<dbReference type="GO" id="GO:0008564">
    <property type="term" value="F:protein-exporting ATPase activity"/>
    <property type="evidence" value="ECO:0007669"/>
    <property type="project" value="UniProtKB-EC"/>
</dbReference>
<dbReference type="Pfam" id="PF07517">
    <property type="entry name" value="SecA_DEAD"/>
    <property type="match status" value="1"/>
</dbReference>
<dbReference type="GO" id="GO:0006605">
    <property type="term" value="P:protein targeting"/>
    <property type="evidence" value="ECO:0007669"/>
    <property type="project" value="UniProtKB-UniRule"/>
</dbReference>
<dbReference type="EMBL" id="QZJZ01000094">
    <property type="protein sequence ID" value="RJP56508.1"/>
    <property type="molecule type" value="Genomic_DNA"/>
</dbReference>
<dbReference type="PROSITE" id="PS01312">
    <property type="entry name" value="SECA"/>
    <property type="match status" value="1"/>
</dbReference>
<feature type="binding site" evidence="15">
    <location>
        <position position="100"/>
    </location>
    <ligand>
        <name>ATP</name>
        <dbReference type="ChEBI" id="CHEBI:30616"/>
    </ligand>
</feature>
<dbReference type="GO" id="GO:0005524">
    <property type="term" value="F:ATP binding"/>
    <property type="evidence" value="ECO:0007669"/>
    <property type="project" value="UniProtKB-UniRule"/>
</dbReference>
<keyword evidence="8 15" id="KW-0547">Nucleotide-binding</keyword>
<dbReference type="InterPro" id="IPR036670">
    <property type="entry name" value="SecA_X-link_sf"/>
</dbReference>
<evidence type="ECO:0000256" key="1">
    <source>
        <dbReference type="ARBA" id="ARBA00001947"/>
    </source>
</evidence>
<dbReference type="Proteomes" id="UP000266426">
    <property type="component" value="Unassembled WGS sequence"/>
</dbReference>
<evidence type="ECO:0000256" key="11">
    <source>
        <dbReference type="ARBA" id="ARBA00022927"/>
    </source>
</evidence>
<dbReference type="InterPro" id="IPR011130">
    <property type="entry name" value="SecA_preprotein_X-link_dom"/>
</dbReference>
<dbReference type="InterPro" id="IPR044722">
    <property type="entry name" value="SecA_SF2_C"/>
</dbReference>
<keyword evidence="4 15" id="KW-0813">Transport</keyword>
<comment type="cofactor">
    <cofactor evidence="1">
        <name>Zn(2+)</name>
        <dbReference type="ChEBI" id="CHEBI:29105"/>
    </cofactor>
</comment>
<name>A0A3A4R2I3_9BACT</name>
<evidence type="ECO:0000259" key="20">
    <source>
        <dbReference type="PROSITE" id="PS51196"/>
    </source>
</evidence>
<dbReference type="Gene3D" id="3.40.50.300">
    <property type="entry name" value="P-loop containing nucleotide triphosphate hydrolases"/>
    <property type="match status" value="2"/>
</dbReference>
<dbReference type="Gene3D" id="3.90.1440.10">
    <property type="entry name" value="SecA, preprotein cross-linking domain"/>
    <property type="match status" value="1"/>
</dbReference>
<dbReference type="SUPFAM" id="SSF52540">
    <property type="entry name" value="P-loop containing nucleoside triphosphate hydrolases"/>
    <property type="match status" value="2"/>
</dbReference>
<dbReference type="SUPFAM" id="SSF81767">
    <property type="entry name" value="Pre-protein crosslinking domain of SecA"/>
    <property type="match status" value="1"/>
</dbReference>
<comment type="catalytic activity">
    <reaction evidence="15">
        <text>ATP + H2O + cellular proteinSide 1 = ADP + phosphate + cellular proteinSide 2.</text>
        <dbReference type="EC" id="7.4.2.8"/>
    </reaction>
</comment>
<comment type="subcellular location">
    <subcellularLocation>
        <location evidence="15">Cell membrane</location>
        <topology evidence="15">Peripheral membrane protein</topology>
        <orientation evidence="15">Cytoplasmic side</orientation>
    </subcellularLocation>
    <subcellularLocation>
        <location evidence="15">Cytoplasm</location>
    </subcellularLocation>
    <subcellularLocation>
        <location evidence="2">Membrane</location>
        <topology evidence="2">Peripheral membrane protein</topology>
    </subcellularLocation>
    <text evidence="15">Distribution is 50-50.</text>
</comment>
<dbReference type="InterPro" id="IPR000185">
    <property type="entry name" value="SecA"/>
</dbReference>
<dbReference type="PROSITE" id="PS51192">
    <property type="entry name" value="HELICASE_ATP_BIND_1"/>
    <property type="match status" value="1"/>
</dbReference>
<evidence type="ECO:0000259" key="18">
    <source>
        <dbReference type="PROSITE" id="PS51192"/>
    </source>
</evidence>
<organism evidence="21 22">
    <name type="scientific">Candidatus Auribacter fodinae</name>
    <dbReference type="NCBI Taxonomy" id="2093366"/>
    <lineage>
        <taxon>Bacteria</taxon>
        <taxon>Pseudomonadati</taxon>
        <taxon>Candidatus Auribacterota</taxon>
        <taxon>Candidatus Auribacteria</taxon>
        <taxon>Candidatus Auribacterales</taxon>
        <taxon>Candidatus Auribacteraceae</taxon>
        <taxon>Candidatus Auribacter</taxon>
    </lineage>
</organism>
<dbReference type="InterPro" id="IPR004027">
    <property type="entry name" value="SEC_C_motif"/>
</dbReference>
<dbReference type="PROSITE" id="PS51194">
    <property type="entry name" value="HELICASE_CTER"/>
    <property type="match status" value="1"/>
</dbReference>
<dbReference type="Pfam" id="PF02810">
    <property type="entry name" value="SEC-C"/>
    <property type="match status" value="1"/>
</dbReference>
<protein>
    <recommendedName>
        <fullName evidence="15 16">Protein translocase subunit SecA</fullName>
        <ecNumber evidence="15">7.4.2.8</ecNumber>
    </recommendedName>
</protein>
<dbReference type="InterPro" id="IPR001650">
    <property type="entry name" value="Helicase_C-like"/>
</dbReference>
<dbReference type="NCBIfam" id="NF009538">
    <property type="entry name" value="PRK12904.1"/>
    <property type="match status" value="1"/>
</dbReference>
<evidence type="ECO:0000256" key="9">
    <source>
        <dbReference type="ARBA" id="ARBA00022833"/>
    </source>
</evidence>
<dbReference type="AlphaFoldDB" id="A0A3A4R2I3"/>
<keyword evidence="17" id="KW-0175">Coiled coil</keyword>
<comment type="similarity">
    <text evidence="3 15 16">Belongs to the SecA family.</text>
</comment>
<evidence type="ECO:0000256" key="13">
    <source>
        <dbReference type="ARBA" id="ARBA00023010"/>
    </source>
</evidence>
<keyword evidence="13 15" id="KW-0811">Translocation</keyword>
<dbReference type="FunFam" id="3.40.50.300:FF:000113">
    <property type="entry name" value="Preprotein translocase subunit SecA"/>
    <property type="match status" value="1"/>
</dbReference>
<dbReference type="InterPro" id="IPR014018">
    <property type="entry name" value="SecA_motor_DEAD"/>
</dbReference>
<keyword evidence="6 15" id="KW-0963">Cytoplasm</keyword>
<dbReference type="PANTHER" id="PTHR30612">
    <property type="entry name" value="SECA INNER MEMBRANE COMPONENT OF SEC PROTEIN SECRETION SYSTEM"/>
    <property type="match status" value="1"/>
</dbReference>
<evidence type="ECO:0000256" key="17">
    <source>
        <dbReference type="SAM" id="Coils"/>
    </source>
</evidence>
<dbReference type="SMART" id="SM00490">
    <property type="entry name" value="HELICc"/>
    <property type="match status" value="1"/>
</dbReference>
<keyword evidence="14 15" id="KW-0472">Membrane</keyword>
<evidence type="ECO:0000256" key="5">
    <source>
        <dbReference type="ARBA" id="ARBA00022475"/>
    </source>
</evidence>
<proteinExistence type="inferred from homology"/>
<evidence type="ECO:0000256" key="7">
    <source>
        <dbReference type="ARBA" id="ARBA00022723"/>
    </source>
</evidence>
<keyword evidence="10 15" id="KW-0067">ATP-binding</keyword>
<dbReference type="EC" id="7.4.2.8" evidence="15"/>
<accession>A0A3A4R2I3</accession>
<dbReference type="GO" id="GO:0031522">
    <property type="term" value="C:cell envelope Sec protein transport complex"/>
    <property type="evidence" value="ECO:0007669"/>
    <property type="project" value="TreeGrafter"/>
</dbReference>
<dbReference type="Pfam" id="PF01043">
    <property type="entry name" value="SecA_PP_bind"/>
    <property type="match status" value="1"/>
</dbReference>
<keyword evidence="5 15" id="KW-1003">Cell membrane</keyword>
<dbReference type="InterPro" id="IPR011115">
    <property type="entry name" value="SecA_DEAD"/>
</dbReference>
<reference evidence="21 22" key="1">
    <citation type="journal article" date="2017" name="ISME J.">
        <title>Energy and carbon metabolisms in a deep terrestrial subsurface fluid microbial community.</title>
        <authorList>
            <person name="Momper L."/>
            <person name="Jungbluth S.P."/>
            <person name="Lee M.D."/>
            <person name="Amend J.P."/>
        </authorList>
    </citation>
    <scope>NUCLEOTIDE SEQUENCE [LARGE SCALE GENOMIC DNA]</scope>
    <source>
        <strain evidence="21">SURF_26</strain>
    </source>
</reference>
<evidence type="ECO:0000256" key="2">
    <source>
        <dbReference type="ARBA" id="ARBA00004170"/>
    </source>
</evidence>
<dbReference type="GO" id="GO:0065002">
    <property type="term" value="P:intracellular protein transmembrane transport"/>
    <property type="evidence" value="ECO:0007669"/>
    <property type="project" value="UniProtKB-UniRule"/>
</dbReference>
<dbReference type="InterPro" id="IPR014001">
    <property type="entry name" value="Helicase_ATP-bd"/>
</dbReference>
<evidence type="ECO:0000256" key="6">
    <source>
        <dbReference type="ARBA" id="ARBA00022490"/>
    </source>
</evidence>
<keyword evidence="11 15" id="KW-0653">Protein transport</keyword>
<dbReference type="SMART" id="SM00957">
    <property type="entry name" value="SecA_DEAD"/>
    <property type="match status" value="1"/>
</dbReference>
<dbReference type="InterPro" id="IPR036266">
    <property type="entry name" value="SecA_Wing/Scaffold_sf"/>
</dbReference>
<dbReference type="HAMAP" id="MF_01382">
    <property type="entry name" value="SecA"/>
    <property type="match status" value="1"/>
</dbReference>
<dbReference type="FunFam" id="3.40.50.300:FF:000246">
    <property type="entry name" value="Preprotein translocase subunit SecA"/>
    <property type="match status" value="1"/>
</dbReference>
<dbReference type="PANTHER" id="PTHR30612:SF0">
    <property type="entry name" value="CHLOROPLAST PROTEIN-TRANSPORTING ATPASE"/>
    <property type="match status" value="1"/>
</dbReference>
<evidence type="ECO:0000313" key="21">
    <source>
        <dbReference type="EMBL" id="RJP56508.1"/>
    </source>
</evidence>
<keyword evidence="7" id="KW-0479">Metal-binding</keyword>
<dbReference type="Pfam" id="PF21090">
    <property type="entry name" value="P-loop_SecA"/>
    <property type="match status" value="1"/>
</dbReference>
<feature type="binding site" evidence="15">
    <location>
        <begin position="118"/>
        <end position="122"/>
    </location>
    <ligand>
        <name>ATP</name>
        <dbReference type="ChEBI" id="CHEBI:30616"/>
    </ligand>
</feature>
<feature type="binding site" evidence="15">
    <location>
        <position position="613"/>
    </location>
    <ligand>
        <name>ATP</name>
        <dbReference type="ChEBI" id="CHEBI:30616"/>
    </ligand>
</feature>
<dbReference type="CDD" id="cd17928">
    <property type="entry name" value="DEXDc_SecA"/>
    <property type="match status" value="1"/>
</dbReference>
<comment type="function">
    <text evidence="15">Part of the Sec protein translocase complex. Interacts with the SecYEG preprotein conducting channel. Has a central role in coupling the hydrolysis of ATP to the transfer of proteins into and across the cell membrane, serving as an ATP-driven molecular motor driving the stepwise translocation of polypeptide chains across the membrane.</text>
</comment>
<evidence type="ECO:0000256" key="15">
    <source>
        <dbReference type="HAMAP-Rule" id="MF_01382"/>
    </source>
</evidence>
<evidence type="ECO:0000313" key="22">
    <source>
        <dbReference type="Proteomes" id="UP000266426"/>
    </source>
</evidence>
<dbReference type="GO" id="GO:0017038">
    <property type="term" value="P:protein import"/>
    <property type="evidence" value="ECO:0007669"/>
    <property type="project" value="InterPro"/>
</dbReference>
<dbReference type="GO" id="GO:0005829">
    <property type="term" value="C:cytosol"/>
    <property type="evidence" value="ECO:0007669"/>
    <property type="project" value="TreeGrafter"/>
</dbReference>
<dbReference type="PROSITE" id="PS51196">
    <property type="entry name" value="SECA_MOTOR_DEAD"/>
    <property type="match status" value="1"/>
</dbReference>
<keyword evidence="9" id="KW-0862">Zinc</keyword>
<evidence type="ECO:0000256" key="16">
    <source>
        <dbReference type="RuleBase" id="RU003874"/>
    </source>
</evidence>
<keyword evidence="12 15" id="KW-1278">Translocase</keyword>
<dbReference type="GO" id="GO:0043952">
    <property type="term" value="P:protein transport by the Sec complex"/>
    <property type="evidence" value="ECO:0007669"/>
    <property type="project" value="UniProtKB-ARBA"/>
</dbReference>
<feature type="domain" description="Helicase ATP-binding" evidence="18">
    <location>
        <begin position="102"/>
        <end position="260"/>
    </location>
</feature>
<dbReference type="GO" id="GO:0046872">
    <property type="term" value="F:metal ion binding"/>
    <property type="evidence" value="ECO:0007669"/>
    <property type="project" value="UniProtKB-KW"/>
</dbReference>
<dbReference type="SMART" id="SM00958">
    <property type="entry name" value="SecA_PP_bind"/>
    <property type="match status" value="1"/>
</dbReference>
<dbReference type="SUPFAM" id="SSF81886">
    <property type="entry name" value="Helical scaffold and wing domains of SecA"/>
    <property type="match status" value="1"/>
</dbReference>
<feature type="domain" description="Helicase C-terminal" evidence="19">
    <location>
        <begin position="523"/>
        <end position="731"/>
    </location>
</feature>
<evidence type="ECO:0000256" key="14">
    <source>
        <dbReference type="ARBA" id="ARBA00023136"/>
    </source>
</evidence>
<dbReference type="NCBIfam" id="TIGR00963">
    <property type="entry name" value="secA"/>
    <property type="match status" value="1"/>
</dbReference>
<evidence type="ECO:0000256" key="4">
    <source>
        <dbReference type="ARBA" id="ARBA00022448"/>
    </source>
</evidence>
<gene>
    <name evidence="15 21" type="primary">secA</name>
    <name evidence="21" type="ORF">C4541_12320</name>
</gene>
<dbReference type="CDD" id="cd18803">
    <property type="entry name" value="SF2_C_secA"/>
    <property type="match status" value="1"/>
</dbReference>
<dbReference type="InterPro" id="IPR011116">
    <property type="entry name" value="SecA_Wing/Scaffold"/>
</dbReference>
<evidence type="ECO:0000256" key="10">
    <source>
        <dbReference type="ARBA" id="ARBA00022840"/>
    </source>
</evidence>
<evidence type="ECO:0000256" key="8">
    <source>
        <dbReference type="ARBA" id="ARBA00022741"/>
    </source>
</evidence>
<evidence type="ECO:0000256" key="3">
    <source>
        <dbReference type="ARBA" id="ARBA00007650"/>
    </source>
</evidence>
<dbReference type="Gene3D" id="1.10.3060.10">
    <property type="entry name" value="Helical scaffold and wing domains of SecA"/>
    <property type="match status" value="1"/>
</dbReference>
<comment type="subunit">
    <text evidence="15">Monomer and homodimer. Part of the essential Sec protein translocation apparatus which comprises SecA, SecYEG and auxiliary proteins SecDF. Other proteins may also be involved.</text>
</comment>
<sequence>MFNWILKKIIGSRNERLIKKIKPLVQKINELEKSYQSLTEEQLKAKTSEFRERLSRGEALDDILPEAFAVVKNACRRLCGTSWLVCNHEVKWEMVPYDVQIIGGIVLHQGKIAEMATGEGKTLVATMPLYLNALEGKGAHLITVNDYLARRDSQWMGGVFKYLGLTVGCLQNSMEPQERHEQYACDITYGTNSEFGFDYLRDNTARNFENQVQRYHHYAIIDEVDSVLIDEARTPLIISGPVSVSTQEYDKQRPLVENLVRNQLMYCNRLIADAKTLIESDPEAAGIKLFQVSRGLPKNKQFLKLLEDPAIRKLYDKSELEMMRDENKEYAHDILESLFYVIDEKSNSVDLTEKGRETISPGDPDRYIIPDFITISQEIDEDEGVSESEKEQKKLQLQHDYERTNRIIHNLSQLLRAYSLFEKDVDYVVQDNRVMIVDEYTGRLMPGRRFGDGLHQALEAKERVKIERETQTFATITIQNYFRLYKKLAGMTGTAETEAQEFSQIYSLEVVVIPTNEPIRRLDLDDVIYKTKREKLNAIIDEIVECNTRKQPVLVGTISVETSELLSRMLRMRKIPHQVLNAKYHEKEAEIVAMAGQPGAVTIATNMAGRGTDIKLGPGVVNVDPRKEENGVFSMKKSKWQEYMKTYGGLHIIGTERHESRRIDRQLRGRAGRQGDPGSSRFYVSLEDDLMRLFGSDRIASVMERIGIEEGQELTHPLLNRSIETAQKRVEQRNFSSRKHVLEYDDVMNKQREVIYGYRNKILRKDGLKEMIIGMMEDEIAEKVAGFIPLDQKNADLSYEAFGLWWLETFLFPIDMKYIRSLKTGEEITAFASQWMKRHYDSKEMLEQPDRMRELEKMIALQTIDKLWIEHLYNMDNLRHDIGYRSYGQKDPLIEYKQESYVLFSQLVDDIRKDIVNIVFKASLIQPQEQRNIMANMVEQFAPQSSASIFDQVSAEREMFTNSPEAPARPDLKPLTRQLPKVGRNELCPCGSGKKFKKCCGN</sequence>
<comment type="caution">
    <text evidence="21">The sequence shown here is derived from an EMBL/GenBank/DDBJ whole genome shotgun (WGS) entry which is preliminary data.</text>
</comment>
<dbReference type="InterPro" id="IPR020937">
    <property type="entry name" value="SecA_CS"/>
</dbReference>
<feature type="domain" description="SecA family profile" evidence="20">
    <location>
        <begin position="3"/>
        <end position="715"/>
    </location>
</feature>
<feature type="coiled-coil region" evidence="17">
    <location>
        <begin position="14"/>
        <end position="48"/>
    </location>
</feature>
<dbReference type="InterPro" id="IPR027417">
    <property type="entry name" value="P-loop_NTPase"/>
</dbReference>